<dbReference type="InterPro" id="IPR029044">
    <property type="entry name" value="Nucleotide-diphossugar_trans"/>
</dbReference>
<keyword evidence="2" id="KW-0378">Hydrolase</keyword>
<dbReference type="AlphaFoldDB" id="A0A3S4JT99"/>
<evidence type="ECO:0000313" key="2">
    <source>
        <dbReference type="EMBL" id="VEB40362.1"/>
    </source>
</evidence>
<dbReference type="Pfam" id="PF00535">
    <property type="entry name" value="Glycos_transf_2"/>
    <property type="match status" value="1"/>
</dbReference>
<evidence type="ECO:0000313" key="3">
    <source>
        <dbReference type="Proteomes" id="UP000275777"/>
    </source>
</evidence>
<dbReference type="EMBL" id="LR134182">
    <property type="protein sequence ID" value="VEB40362.1"/>
    <property type="molecule type" value="Genomic_DNA"/>
</dbReference>
<dbReference type="Gene3D" id="3.90.550.10">
    <property type="entry name" value="Spore Coat Polysaccharide Biosynthesis Protein SpsA, Chain A"/>
    <property type="match status" value="1"/>
</dbReference>
<evidence type="ECO:0000259" key="1">
    <source>
        <dbReference type="Pfam" id="PF00535"/>
    </source>
</evidence>
<organism evidence="2 3">
    <name type="scientific">Chromobacterium violaceum</name>
    <dbReference type="NCBI Taxonomy" id="536"/>
    <lineage>
        <taxon>Bacteria</taxon>
        <taxon>Pseudomonadati</taxon>
        <taxon>Pseudomonadota</taxon>
        <taxon>Betaproteobacteria</taxon>
        <taxon>Neisseriales</taxon>
        <taxon>Chromobacteriaceae</taxon>
        <taxon>Chromobacterium</taxon>
    </lineage>
</organism>
<proteinExistence type="predicted"/>
<dbReference type="GO" id="GO:0016787">
    <property type="term" value="F:hydrolase activity"/>
    <property type="evidence" value="ECO:0007669"/>
    <property type="project" value="UniProtKB-KW"/>
</dbReference>
<protein>
    <submittedName>
        <fullName evidence="2">Predicted glycosyl hydrolase</fullName>
    </submittedName>
</protein>
<sequence>MKISANIVFFNEQYWVKESISSILPYVDEIICVDNGSTDSSIEEIRKINSEKIKIYSMPNLPLGELKNYAVSQSSGEFIIRWDADFIAYPNFAELIEYIRKNNEKFDAYRLSGPNLAGDIYHAPKGKELFGPELYIFRKGLIEFVNTERYSDYPEIKEGSKICYPLTSTLKNDIFWIHTNTLKPISKILYRANMSEWNKNGRPLNYWTGWLTKIKLVVPSLKMLKLIH</sequence>
<accession>A0A3S4JT99</accession>
<name>A0A3S4JT99_CHRVL</name>
<dbReference type="Proteomes" id="UP000275777">
    <property type="component" value="Chromosome"/>
</dbReference>
<reference evidence="2 3" key="1">
    <citation type="submission" date="2018-12" db="EMBL/GenBank/DDBJ databases">
        <authorList>
            <consortium name="Pathogen Informatics"/>
        </authorList>
    </citation>
    <scope>NUCLEOTIDE SEQUENCE [LARGE SCALE GENOMIC DNA]</scope>
    <source>
        <strain evidence="2 3">NCTC9695</strain>
    </source>
</reference>
<dbReference type="CDD" id="cd00761">
    <property type="entry name" value="Glyco_tranf_GTA_type"/>
    <property type="match status" value="1"/>
</dbReference>
<gene>
    <name evidence="2" type="ORF">NCTC9695_00761</name>
</gene>
<dbReference type="InterPro" id="IPR001173">
    <property type="entry name" value="Glyco_trans_2-like"/>
</dbReference>
<dbReference type="SUPFAM" id="SSF53448">
    <property type="entry name" value="Nucleotide-diphospho-sugar transferases"/>
    <property type="match status" value="1"/>
</dbReference>
<feature type="domain" description="Glycosyltransferase 2-like" evidence="1">
    <location>
        <begin position="7"/>
        <end position="123"/>
    </location>
</feature>
<dbReference type="PANTHER" id="PTHR22916">
    <property type="entry name" value="GLYCOSYLTRANSFERASE"/>
    <property type="match status" value="1"/>
</dbReference>
<dbReference type="GO" id="GO:0016758">
    <property type="term" value="F:hexosyltransferase activity"/>
    <property type="evidence" value="ECO:0007669"/>
    <property type="project" value="UniProtKB-ARBA"/>
</dbReference>